<evidence type="ECO:0000313" key="3">
    <source>
        <dbReference type="Proteomes" id="UP000243975"/>
    </source>
</evidence>
<dbReference type="AlphaFoldDB" id="A0A103XSC1"/>
<dbReference type="Proteomes" id="UP000243975">
    <property type="component" value="Unassembled WGS sequence"/>
</dbReference>
<feature type="compositionally biased region" description="Basic and acidic residues" evidence="1">
    <location>
        <begin position="51"/>
        <end position="60"/>
    </location>
</feature>
<proteinExistence type="predicted"/>
<protein>
    <submittedName>
        <fullName evidence="2">Uncharacterized protein</fullName>
    </submittedName>
</protein>
<gene>
    <name evidence="2" type="ORF">Ccrd_001930</name>
</gene>
<evidence type="ECO:0000313" key="2">
    <source>
        <dbReference type="EMBL" id="KVH95986.1"/>
    </source>
</evidence>
<keyword evidence="3" id="KW-1185">Reference proteome</keyword>
<feature type="region of interest" description="Disordered" evidence="1">
    <location>
        <begin position="51"/>
        <end position="79"/>
    </location>
</feature>
<sequence>MIPTMRPYRARASAKMRIRIIPTKSFGCCAFALFNKYEKVSHHQLCRWPFRQKDQQDHKPNQKKGVHSHQKDNKTWPSG</sequence>
<organism evidence="2 3">
    <name type="scientific">Cynara cardunculus var. scolymus</name>
    <name type="common">Globe artichoke</name>
    <name type="synonym">Cynara scolymus</name>
    <dbReference type="NCBI Taxonomy" id="59895"/>
    <lineage>
        <taxon>Eukaryota</taxon>
        <taxon>Viridiplantae</taxon>
        <taxon>Streptophyta</taxon>
        <taxon>Embryophyta</taxon>
        <taxon>Tracheophyta</taxon>
        <taxon>Spermatophyta</taxon>
        <taxon>Magnoliopsida</taxon>
        <taxon>eudicotyledons</taxon>
        <taxon>Gunneridae</taxon>
        <taxon>Pentapetalae</taxon>
        <taxon>asterids</taxon>
        <taxon>campanulids</taxon>
        <taxon>Asterales</taxon>
        <taxon>Asteraceae</taxon>
        <taxon>Carduoideae</taxon>
        <taxon>Cardueae</taxon>
        <taxon>Carduinae</taxon>
        <taxon>Cynara</taxon>
    </lineage>
</organism>
<name>A0A103XSC1_CYNCS</name>
<evidence type="ECO:0000256" key="1">
    <source>
        <dbReference type="SAM" id="MobiDB-lite"/>
    </source>
</evidence>
<accession>A0A103XSC1</accession>
<reference evidence="2 3" key="1">
    <citation type="journal article" date="2016" name="Sci. Rep.">
        <title>The genome sequence of the outbreeding globe artichoke constructed de novo incorporating a phase-aware low-pass sequencing strategy of F1 progeny.</title>
        <authorList>
            <person name="Scaglione D."/>
            <person name="Reyes-Chin-Wo S."/>
            <person name="Acquadro A."/>
            <person name="Froenicke L."/>
            <person name="Portis E."/>
            <person name="Beitel C."/>
            <person name="Tirone M."/>
            <person name="Mauro R."/>
            <person name="Lo Monaco A."/>
            <person name="Mauromicale G."/>
            <person name="Faccioli P."/>
            <person name="Cattivelli L."/>
            <person name="Rieseberg L."/>
            <person name="Michelmore R."/>
            <person name="Lanteri S."/>
        </authorList>
    </citation>
    <scope>NUCLEOTIDE SEQUENCE [LARGE SCALE GENOMIC DNA]</scope>
    <source>
        <strain evidence="2">2C</strain>
    </source>
</reference>
<dbReference type="Gramene" id="KVH95986">
    <property type="protein sequence ID" value="KVH95986"/>
    <property type="gene ID" value="Ccrd_001930"/>
</dbReference>
<dbReference type="EMBL" id="LEKV01004366">
    <property type="protein sequence ID" value="KVH95986.1"/>
    <property type="molecule type" value="Genomic_DNA"/>
</dbReference>
<comment type="caution">
    <text evidence="2">The sequence shown here is derived from an EMBL/GenBank/DDBJ whole genome shotgun (WGS) entry which is preliminary data.</text>
</comment>
<feature type="compositionally biased region" description="Basic and acidic residues" evidence="1">
    <location>
        <begin position="69"/>
        <end position="79"/>
    </location>
</feature>